<protein>
    <submittedName>
        <fullName evidence="2">Uncharacterized protein</fullName>
    </submittedName>
</protein>
<comment type="caution">
    <text evidence="2">The sequence shown here is derived from an EMBL/GenBank/DDBJ whole genome shotgun (WGS) entry which is preliminary data.</text>
</comment>
<sequence length="141" mass="15234">MVTKVGQQTGQPVAASPLRAGSGGTVSSSLTFKSITNLANSGNVGAEDEALRFAQDWSNLFQQSQRQAAARKARMEGVRFGDILTTTEVSAVLVSYRNQGDRDRNTGTTVRSGVNQYERAIRAISSGGKDRQTGEVYSRWM</sequence>
<accession>A0A7W9ZI21</accession>
<feature type="compositionally biased region" description="Polar residues" evidence="1">
    <location>
        <begin position="1"/>
        <end position="11"/>
    </location>
</feature>
<dbReference type="Proteomes" id="UP000544872">
    <property type="component" value="Unassembled WGS sequence"/>
</dbReference>
<evidence type="ECO:0000313" key="2">
    <source>
        <dbReference type="EMBL" id="MBB6210489.1"/>
    </source>
</evidence>
<gene>
    <name evidence="2" type="ORF">FHS48_001905</name>
</gene>
<reference evidence="2 3" key="1">
    <citation type="submission" date="2020-08" db="EMBL/GenBank/DDBJ databases">
        <title>Genomic Encyclopedia of Type Strains, Phase IV (KMG-IV): sequencing the most valuable type-strain genomes for metagenomic binning, comparative biology and taxonomic classification.</title>
        <authorList>
            <person name="Goeker M."/>
        </authorList>
    </citation>
    <scope>NUCLEOTIDE SEQUENCE [LARGE SCALE GENOMIC DNA]</scope>
    <source>
        <strain evidence="2 3">DSM 11590</strain>
    </source>
</reference>
<name>A0A7W9ZI21_NOVIT</name>
<dbReference type="AlphaFoldDB" id="A0A7W9ZI21"/>
<evidence type="ECO:0000313" key="3">
    <source>
        <dbReference type="Proteomes" id="UP000544872"/>
    </source>
</evidence>
<evidence type="ECO:0000256" key="1">
    <source>
        <dbReference type="SAM" id="MobiDB-lite"/>
    </source>
</evidence>
<organism evidence="2 3">
    <name type="scientific">Novispirillum itersonii</name>
    <name type="common">Aquaspirillum itersonii</name>
    <dbReference type="NCBI Taxonomy" id="189"/>
    <lineage>
        <taxon>Bacteria</taxon>
        <taxon>Pseudomonadati</taxon>
        <taxon>Pseudomonadota</taxon>
        <taxon>Alphaproteobacteria</taxon>
        <taxon>Rhodospirillales</taxon>
        <taxon>Novispirillaceae</taxon>
        <taxon>Novispirillum</taxon>
    </lineage>
</organism>
<proteinExistence type="predicted"/>
<keyword evidence="3" id="KW-1185">Reference proteome</keyword>
<dbReference type="RefSeq" id="WP_184263324.1">
    <property type="nucleotide sequence ID" value="NZ_JACIIX010000006.1"/>
</dbReference>
<feature type="region of interest" description="Disordered" evidence="1">
    <location>
        <begin position="1"/>
        <end position="25"/>
    </location>
</feature>
<dbReference type="EMBL" id="JACIIX010000006">
    <property type="protein sequence ID" value="MBB6210489.1"/>
    <property type="molecule type" value="Genomic_DNA"/>
</dbReference>